<evidence type="ECO:0000256" key="4">
    <source>
        <dbReference type="ARBA" id="ARBA00022605"/>
    </source>
</evidence>
<protein>
    <recommendedName>
        <fullName evidence="8">Phospho-2-dehydro-3-deoxyheptonate aldolase</fullName>
        <ecNumber evidence="8">2.5.1.54</ecNumber>
    </recommendedName>
</protein>
<evidence type="ECO:0000256" key="2">
    <source>
        <dbReference type="ARBA" id="ARBA00004688"/>
    </source>
</evidence>
<comment type="catalytic activity">
    <reaction evidence="7 8">
        <text>D-erythrose 4-phosphate + phosphoenolpyruvate + H2O = 7-phospho-2-dehydro-3-deoxy-D-arabino-heptonate + phosphate</text>
        <dbReference type="Rhea" id="RHEA:14717"/>
        <dbReference type="ChEBI" id="CHEBI:15377"/>
        <dbReference type="ChEBI" id="CHEBI:16897"/>
        <dbReference type="ChEBI" id="CHEBI:43474"/>
        <dbReference type="ChEBI" id="CHEBI:58394"/>
        <dbReference type="ChEBI" id="CHEBI:58702"/>
        <dbReference type="EC" id="2.5.1.54"/>
    </reaction>
</comment>
<keyword evidence="4 8" id="KW-0028">Amino-acid biosynthesis</keyword>
<comment type="function">
    <text evidence="1 8">Stereospecific condensation of phosphoenolpyruvate (PEP) and D-erythrose-4-phosphate (E4P) giving rise to 3-deoxy-D-arabino-heptulosonate-7-phosphate (DAHP).</text>
</comment>
<evidence type="ECO:0000256" key="6">
    <source>
        <dbReference type="ARBA" id="ARBA00023141"/>
    </source>
</evidence>
<dbReference type="PANTHER" id="PTHR21225">
    <property type="entry name" value="PHOSPHO-2-DEHYDRO-3-DEOXYHEPTONATE ALDOLASE DAHP SYNTHETASE"/>
    <property type="match status" value="1"/>
</dbReference>
<dbReference type="InterPro" id="IPR006218">
    <property type="entry name" value="DAHP1/KDSA"/>
</dbReference>
<keyword evidence="11" id="KW-1185">Reference proteome</keyword>
<dbReference type="UniPathway" id="UPA00053">
    <property type="reaction ID" value="UER00084"/>
</dbReference>
<dbReference type="EC" id="2.5.1.54" evidence="8"/>
<dbReference type="GO" id="GO:0005737">
    <property type="term" value="C:cytoplasm"/>
    <property type="evidence" value="ECO:0007669"/>
    <property type="project" value="TreeGrafter"/>
</dbReference>
<dbReference type="PANTHER" id="PTHR21225:SF6">
    <property type="entry name" value="PHOSPHO-2-DEHYDRO-3-DEOXYHEPTONATE ALDOLASE, TRP-SENSITIVE"/>
    <property type="match status" value="1"/>
</dbReference>
<dbReference type="PIRSF" id="PIRSF001361">
    <property type="entry name" value="DAHP_synthase"/>
    <property type="match status" value="1"/>
</dbReference>
<dbReference type="GO" id="GO:0009423">
    <property type="term" value="P:chorismate biosynthetic process"/>
    <property type="evidence" value="ECO:0007669"/>
    <property type="project" value="UniProtKB-UniPathway"/>
</dbReference>
<dbReference type="InterPro" id="IPR013785">
    <property type="entry name" value="Aldolase_TIM"/>
</dbReference>
<evidence type="ECO:0000256" key="7">
    <source>
        <dbReference type="ARBA" id="ARBA00047508"/>
    </source>
</evidence>
<dbReference type="AlphaFoldDB" id="A0A6L8LY68"/>
<dbReference type="SUPFAM" id="SSF51569">
    <property type="entry name" value="Aldolase"/>
    <property type="match status" value="1"/>
</dbReference>
<dbReference type="EMBL" id="WWEU01000001">
    <property type="protein sequence ID" value="MYM58152.1"/>
    <property type="molecule type" value="Genomic_DNA"/>
</dbReference>
<evidence type="ECO:0000256" key="3">
    <source>
        <dbReference type="ARBA" id="ARBA00007985"/>
    </source>
</evidence>
<evidence type="ECO:0000256" key="8">
    <source>
        <dbReference type="PIRNR" id="PIRNR001361"/>
    </source>
</evidence>
<dbReference type="GO" id="GO:0003849">
    <property type="term" value="F:3-deoxy-7-phosphoheptulonate synthase activity"/>
    <property type="evidence" value="ECO:0007669"/>
    <property type="project" value="UniProtKB-EC"/>
</dbReference>
<dbReference type="NCBIfam" id="TIGR00034">
    <property type="entry name" value="aroFGH"/>
    <property type="match status" value="1"/>
</dbReference>
<gene>
    <name evidence="10" type="ORF">GTG28_02855</name>
</gene>
<dbReference type="NCBIfam" id="NF009395">
    <property type="entry name" value="PRK12755.1"/>
    <property type="match status" value="1"/>
</dbReference>
<dbReference type="Gene3D" id="3.20.20.70">
    <property type="entry name" value="Aldolase class I"/>
    <property type="match status" value="1"/>
</dbReference>
<dbReference type="GO" id="GO:0008652">
    <property type="term" value="P:amino acid biosynthetic process"/>
    <property type="evidence" value="ECO:0007669"/>
    <property type="project" value="UniProtKB-KW"/>
</dbReference>
<accession>A0A6L8LY68</accession>
<sequence>MNALHNVINAKSLMPLPNLESILGQTNNTSELQRFIVDQRKEIAGIISGDDPRLLVIIGPCSIHDPNSAIEYATRLSKIQSAYKDTLKLVMRTYFEKPRTRNGWKGFIVDPDLNGEFNILSGIYRSRQLMQSILELGIPTANEFLDPNIALYIADLVCWGAIGARTTESQPHRQLASGLQCPIGFKNGTNGNVDISIDAIHAAHDSHLLLAKANNNQDIAIQTQGNNNCHIILRGGIEPNYSSKHVKKASQQLINNDLSPRVVIDCSHANSGKIAKNQLSVGHDIALQIALGEKNIAGVMCESFLNGGNQKINHGVLNYGQSITDECLDWEDTLVFLDQLNEAVKKQNILTAVEA</sequence>
<dbReference type="Proteomes" id="UP000478571">
    <property type="component" value="Unassembled WGS sequence"/>
</dbReference>
<feature type="domain" description="DAHP synthetase I/KDSA" evidence="9">
    <location>
        <begin position="41"/>
        <end position="333"/>
    </location>
</feature>
<dbReference type="InterPro" id="IPR006219">
    <property type="entry name" value="DAHP_synth_1"/>
</dbReference>
<evidence type="ECO:0000259" key="9">
    <source>
        <dbReference type="Pfam" id="PF00793"/>
    </source>
</evidence>
<dbReference type="RefSeq" id="WP_160926750.1">
    <property type="nucleotide sequence ID" value="NZ_WWEU01000001.1"/>
</dbReference>
<reference evidence="10 11" key="1">
    <citation type="submission" date="2020-01" db="EMBL/GenBank/DDBJ databases">
        <title>Draft Genome Sequence of Vibrio sp. strain OCN044, Isolated from a Healthy Coral at Palmyra Atoll.</title>
        <authorList>
            <person name="Videau P."/>
            <person name="Loughran R."/>
            <person name="Esquivel A."/>
            <person name="Deadmond M."/>
            <person name="Paddock B.E."/>
            <person name="Saw J.H."/>
            <person name="Ushijima B."/>
        </authorList>
    </citation>
    <scope>NUCLEOTIDE SEQUENCE [LARGE SCALE GENOMIC DNA]</scope>
    <source>
        <strain evidence="10 11">OCN044</strain>
    </source>
</reference>
<organism evidence="10 11">
    <name type="scientific">Vibrio tetraodonis subsp. pristinus</name>
    <dbReference type="NCBI Taxonomy" id="2695891"/>
    <lineage>
        <taxon>Bacteria</taxon>
        <taxon>Pseudomonadati</taxon>
        <taxon>Pseudomonadota</taxon>
        <taxon>Gammaproteobacteria</taxon>
        <taxon>Vibrionales</taxon>
        <taxon>Vibrionaceae</taxon>
        <taxon>Vibrio</taxon>
    </lineage>
</organism>
<proteinExistence type="inferred from homology"/>
<evidence type="ECO:0000256" key="1">
    <source>
        <dbReference type="ARBA" id="ARBA00003726"/>
    </source>
</evidence>
<comment type="similarity">
    <text evidence="3 8">Belongs to the class-I DAHP synthase family.</text>
</comment>
<comment type="pathway">
    <text evidence="2 8">Metabolic intermediate biosynthesis; chorismate biosynthesis; chorismate from D-erythrose 4-phosphate and phosphoenolpyruvate: step 1/7.</text>
</comment>
<evidence type="ECO:0000313" key="11">
    <source>
        <dbReference type="Proteomes" id="UP000478571"/>
    </source>
</evidence>
<dbReference type="Pfam" id="PF00793">
    <property type="entry name" value="DAHP_synth_1"/>
    <property type="match status" value="1"/>
</dbReference>
<keyword evidence="5 8" id="KW-0808">Transferase</keyword>
<evidence type="ECO:0000256" key="5">
    <source>
        <dbReference type="ARBA" id="ARBA00022679"/>
    </source>
</evidence>
<evidence type="ECO:0000313" key="10">
    <source>
        <dbReference type="EMBL" id="MYM58152.1"/>
    </source>
</evidence>
<comment type="caution">
    <text evidence="10">The sequence shown here is derived from an EMBL/GenBank/DDBJ whole genome shotgun (WGS) entry which is preliminary data.</text>
</comment>
<name>A0A6L8LY68_9VIBR</name>
<keyword evidence="6 8" id="KW-0057">Aromatic amino acid biosynthesis</keyword>
<dbReference type="GO" id="GO:0009073">
    <property type="term" value="P:aromatic amino acid family biosynthetic process"/>
    <property type="evidence" value="ECO:0007669"/>
    <property type="project" value="UniProtKB-KW"/>
</dbReference>